<dbReference type="AlphaFoldDB" id="A0A511X2M2"/>
<reference evidence="1 2" key="1">
    <citation type="submission" date="2019-07" db="EMBL/GenBank/DDBJ databases">
        <title>Whole genome shotgun sequence of Halolactibacillus alkaliphilus NBRC 103919.</title>
        <authorList>
            <person name="Hosoyama A."/>
            <person name="Uohara A."/>
            <person name="Ohji S."/>
            <person name="Ichikawa N."/>
        </authorList>
    </citation>
    <scope>NUCLEOTIDE SEQUENCE [LARGE SCALE GENOMIC DNA]</scope>
    <source>
        <strain evidence="1 2">NBRC 103919</strain>
    </source>
</reference>
<comment type="caution">
    <text evidence="1">The sequence shown here is derived from an EMBL/GenBank/DDBJ whole genome shotgun (WGS) entry which is preliminary data.</text>
</comment>
<sequence>MHGKITVDKNEYHFFFDEKTFELTIHDFPAIILSTEGICNC</sequence>
<name>A0A511X2M2_9BACI</name>
<protein>
    <submittedName>
        <fullName evidence="1">Uncharacterized protein</fullName>
    </submittedName>
</protein>
<evidence type="ECO:0000313" key="2">
    <source>
        <dbReference type="Proteomes" id="UP000321400"/>
    </source>
</evidence>
<organism evidence="1 2">
    <name type="scientific">Halolactibacillus alkaliphilus</name>
    <dbReference type="NCBI Taxonomy" id="442899"/>
    <lineage>
        <taxon>Bacteria</taxon>
        <taxon>Bacillati</taxon>
        <taxon>Bacillota</taxon>
        <taxon>Bacilli</taxon>
        <taxon>Bacillales</taxon>
        <taxon>Bacillaceae</taxon>
        <taxon>Halolactibacillus</taxon>
    </lineage>
</organism>
<accession>A0A511X2M2</accession>
<dbReference type="Proteomes" id="UP000321400">
    <property type="component" value="Unassembled WGS sequence"/>
</dbReference>
<proteinExistence type="predicted"/>
<dbReference type="EMBL" id="BJYE01000020">
    <property type="protein sequence ID" value="GEN57200.1"/>
    <property type="molecule type" value="Genomic_DNA"/>
</dbReference>
<keyword evidence="2" id="KW-1185">Reference proteome</keyword>
<evidence type="ECO:0000313" key="1">
    <source>
        <dbReference type="EMBL" id="GEN57200.1"/>
    </source>
</evidence>
<gene>
    <name evidence="1" type="ORF">HAL01_16640</name>
</gene>
<dbReference type="STRING" id="442899.SAMN05720591_12134"/>